<protein>
    <submittedName>
        <fullName evidence="2">Uncharacterized protein</fullName>
    </submittedName>
</protein>
<proteinExistence type="predicted"/>
<dbReference type="EMBL" id="UINC01052291">
    <property type="protein sequence ID" value="SVB67452.1"/>
    <property type="molecule type" value="Genomic_DNA"/>
</dbReference>
<organism evidence="2">
    <name type="scientific">marine metagenome</name>
    <dbReference type="NCBI Taxonomy" id="408172"/>
    <lineage>
        <taxon>unclassified sequences</taxon>
        <taxon>metagenomes</taxon>
        <taxon>ecological metagenomes</taxon>
    </lineage>
</organism>
<sequence>SPSCTFTLPSRLRSCETSPTVGRPARRSTRRSPTTPRCANWSRTWASSGSATGSCATCSGRKRI</sequence>
<accession>A0A382FXV6</accession>
<feature type="non-terminal residue" evidence="2">
    <location>
        <position position="64"/>
    </location>
</feature>
<feature type="region of interest" description="Disordered" evidence="1">
    <location>
        <begin position="1"/>
        <end position="37"/>
    </location>
</feature>
<gene>
    <name evidence="2" type="ORF">METZ01_LOCUS220306</name>
</gene>
<dbReference type="AlphaFoldDB" id="A0A382FXV6"/>
<evidence type="ECO:0000256" key="1">
    <source>
        <dbReference type="SAM" id="MobiDB-lite"/>
    </source>
</evidence>
<evidence type="ECO:0000313" key="2">
    <source>
        <dbReference type="EMBL" id="SVB67452.1"/>
    </source>
</evidence>
<feature type="non-terminal residue" evidence="2">
    <location>
        <position position="1"/>
    </location>
</feature>
<name>A0A382FXV6_9ZZZZ</name>
<reference evidence="2" key="1">
    <citation type="submission" date="2018-05" db="EMBL/GenBank/DDBJ databases">
        <authorList>
            <person name="Lanie J.A."/>
            <person name="Ng W.-L."/>
            <person name="Kazmierczak K.M."/>
            <person name="Andrzejewski T.M."/>
            <person name="Davidsen T.M."/>
            <person name="Wayne K.J."/>
            <person name="Tettelin H."/>
            <person name="Glass J.I."/>
            <person name="Rusch D."/>
            <person name="Podicherti R."/>
            <person name="Tsui H.-C.T."/>
            <person name="Winkler M.E."/>
        </authorList>
    </citation>
    <scope>NUCLEOTIDE SEQUENCE</scope>
</reference>